<accession>A0A501XQT6</accession>
<keyword evidence="2" id="KW-1185">Reference proteome</keyword>
<evidence type="ECO:0000313" key="2">
    <source>
        <dbReference type="Proteomes" id="UP000319897"/>
    </source>
</evidence>
<dbReference type="RefSeq" id="WP_140927366.1">
    <property type="nucleotide sequence ID" value="NZ_VFSU01000017.1"/>
</dbReference>
<protein>
    <submittedName>
        <fullName evidence="1">Uncharacterized protein</fullName>
    </submittedName>
</protein>
<reference evidence="1 2" key="1">
    <citation type="submission" date="2019-06" db="EMBL/GenBank/DDBJ databases">
        <authorList>
            <person name="Lee I."/>
            <person name="Jang G.I."/>
            <person name="Hwang C.Y."/>
        </authorList>
    </citation>
    <scope>NUCLEOTIDE SEQUENCE [LARGE SCALE GENOMIC DNA]</scope>
    <source>
        <strain evidence="1 2">PAMC 28131</strain>
    </source>
</reference>
<gene>
    <name evidence="1" type="ORF">FJQ54_05235</name>
</gene>
<evidence type="ECO:0000313" key="1">
    <source>
        <dbReference type="EMBL" id="TPE62594.1"/>
    </source>
</evidence>
<sequence>MSQETQAILAGHLTADEVAQLVVAAGKTAVSVRGMQRPEYKIVEFRQADGAWSALNLFLDSWAADDYAHVFTGPGTLATAECSPDNLGLLRSLVSATGGMLRIDESQPWMQISAAES</sequence>
<name>A0A501XQT6_9SPHN</name>
<proteinExistence type="predicted"/>
<dbReference type="AlphaFoldDB" id="A0A501XQT6"/>
<comment type="caution">
    <text evidence="1">The sequence shown here is derived from an EMBL/GenBank/DDBJ whole genome shotgun (WGS) entry which is preliminary data.</text>
</comment>
<dbReference type="EMBL" id="VFSU01000017">
    <property type="protein sequence ID" value="TPE62594.1"/>
    <property type="molecule type" value="Genomic_DNA"/>
</dbReference>
<dbReference type="Proteomes" id="UP000319897">
    <property type="component" value="Unassembled WGS sequence"/>
</dbReference>
<dbReference type="OrthoDB" id="7602413at2"/>
<organism evidence="1 2">
    <name type="scientific">Sandaracinobacter neustonicus</name>
    <dbReference type="NCBI Taxonomy" id="1715348"/>
    <lineage>
        <taxon>Bacteria</taxon>
        <taxon>Pseudomonadati</taxon>
        <taxon>Pseudomonadota</taxon>
        <taxon>Alphaproteobacteria</taxon>
        <taxon>Sphingomonadales</taxon>
        <taxon>Sphingosinicellaceae</taxon>
        <taxon>Sandaracinobacter</taxon>
    </lineage>
</organism>